<dbReference type="PANTHER" id="PTHR10961">
    <property type="entry name" value="PEROXISOMAL SARCOSINE OXIDASE"/>
    <property type="match status" value="1"/>
</dbReference>
<dbReference type="EMBL" id="KV878682">
    <property type="protein sequence ID" value="OJJ74009.1"/>
    <property type="molecule type" value="Genomic_DNA"/>
</dbReference>
<dbReference type="GO" id="GO:0051698">
    <property type="term" value="F:saccharopine oxidase activity"/>
    <property type="evidence" value="ECO:0007669"/>
    <property type="project" value="TreeGrafter"/>
</dbReference>
<dbReference type="VEuPathDB" id="FungiDB:ASPBRDRAFT_41795"/>
<dbReference type="GeneID" id="93577149"/>
<evidence type="ECO:0000256" key="1">
    <source>
        <dbReference type="ARBA" id="ARBA00001974"/>
    </source>
</evidence>
<dbReference type="InterPro" id="IPR006076">
    <property type="entry name" value="FAD-dep_OxRdtase"/>
</dbReference>
<comment type="similarity">
    <text evidence="2">Belongs to the MSOX/MTOX family.</text>
</comment>
<evidence type="ECO:0000259" key="6">
    <source>
        <dbReference type="Pfam" id="PF01266"/>
    </source>
</evidence>
<dbReference type="OMA" id="VWNPTAG"/>
<proteinExistence type="inferred from homology"/>
<sequence>MDRNTRILIVGAGCFGTSTAYHLAQRGFTSIRVLDRYPAPSCEAASTDISKIIRSDYNEPLYARLGIEAIAAWKSLDLFRGLYHVPGWILSAYKLSCAFVEGSIETCTKLGVEGLERLSPQQIRGRFPLVTGDLDGWNINVWNPTAGWAAAGDALRRMAVAAQEQGVEYVSGEQGWVKRLLFDEKKRCTGVITADGSTHVADLVVVAAGAWTPTLLDVAGQLTAKGHSVAHIQLSPAETAHYSTLPIMDNLELGYFFPPQADGVFKMAHSQFITNMQTDTRSGKKTSVPHTFVENPQDDLPLEIEAQMRRNLRRVLPELADRLFCYTRLCWDADTADRHFLISPHPNHQGLYVAAGGSAHGFKFLPVLGKYISDLLEGTLEPEITRQWQWRAGQTVTAKNLAHQDPELELSELTGWKGRKTQERGSRL</sequence>
<comment type="cofactor">
    <cofactor evidence="1">
        <name>FAD</name>
        <dbReference type="ChEBI" id="CHEBI:57692"/>
    </cofactor>
</comment>
<keyword evidence="5" id="KW-0560">Oxidoreductase</keyword>
<protein>
    <recommendedName>
        <fullName evidence="6">FAD dependent oxidoreductase domain-containing protein</fullName>
    </recommendedName>
</protein>
<reference evidence="8" key="1">
    <citation type="journal article" date="2017" name="Genome Biol.">
        <title>Comparative genomics reveals high biological diversity and specific adaptations in the industrially and medically important fungal genus Aspergillus.</title>
        <authorList>
            <person name="de Vries R.P."/>
            <person name="Riley R."/>
            <person name="Wiebenga A."/>
            <person name="Aguilar-Osorio G."/>
            <person name="Amillis S."/>
            <person name="Uchima C.A."/>
            <person name="Anderluh G."/>
            <person name="Asadollahi M."/>
            <person name="Askin M."/>
            <person name="Barry K."/>
            <person name="Battaglia E."/>
            <person name="Bayram O."/>
            <person name="Benocci T."/>
            <person name="Braus-Stromeyer S.A."/>
            <person name="Caldana C."/>
            <person name="Canovas D."/>
            <person name="Cerqueira G.C."/>
            <person name="Chen F."/>
            <person name="Chen W."/>
            <person name="Choi C."/>
            <person name="Clum A."/>
            <person name="Dos Santos R.A."/>
            <person name="Damasio A.R."/>
            <person name="Diallinas G."/>
            <person name="Emri T."/>
            <person name="Fekete E."/>
            <person name="Flipphi M."/>
            <person name="Freyberg S."/>
            <person name="Gallo A."/>
            <person name="Gournas C."/>
            <person name="Habgood R."/>
            <person name="Hainaut M."/>
            <person name="Harispe M.L."/>
            <person name="Henrissat B."/>
            <person name="Hilden K.S."/>
            <person name="Hope R."/>
            <person name="Hossain A."/>
            <person name="Karabika E."/>
            <person name="Karaffa L."/>
            <person name="Karanyi Z."/>
            <person name="Krasevec N."/>
            <person name="Kuo A."/>
            <person name="Kusch H."/>
            <person name="LaButti K."/>
            <person name="Lagendijk E.L."/>
            <person name="Lapidus A."/>
            <person name="Levasseur A."/>
            <person name="Lindquist E."/>
            <person name="Lipzen A."/>
            <person name="Logrieco A.F."/>
            <person name="MacCabe A."/>
            <person name="Maekelae M.R."/>
            <person name="Malavazi I."/>
            <person name="Melin P."/>
            <person name="Meyer V."/>
            <person name="Mielnichuk N."/>
            <person name="Miskei M."/>
            <person name="Molnar A.P."/>
            <person name="Mule G."/>
            <person name="Ngan C.Y."/>
            <person name="Orejas M."/>
            <person name="Orosz E."/>
            <person name="Ouedraogo J.P."/>
            <person name="Overkamp K.M."/>
            <person name="Park H.-S."/>
            <person name="Perrone G."/>
            <person name="Piumi F."/>
            <person name="Punt P.J."/>
            <person name="Ram A.F."/>
            <person name="Ramon A."/>
            <person name="Rauscher S."/>
            <person name="Record E."/>
            <person name="Riano-Pachon D.M."/>
            <person name="Robert V."/>
            <person name="Roehrig J."/>
            <person name="Ruller R."/>
            <person name="Salamov A."/>
            <person name="Salih N.S."/>
            <person name="Samson R.A."/>
            <person name="Sandor E."/>
            <person name="Sanguinetti M."/>
            <person name="Schuetze T."/>
            <person name="Sepcic K."/>
            <person name="Shelest E."/>
            <person name="Sherlock G."/>
            <person name="Sophianopoulou V."/>
            <person name="Squina F.M."/>
            <person name="Sun H."/>
            <person name="Susca A."/>
            <person name="Todd R.B."/>
            <person name="Tsang A."/>
            <person name="Unkles S.E."/>
            <person name="van de Wiele N."/>
            <person name="van Rossen-Uffink D."/>
            <person name="Oliveira J.V."/>
            <person name="Vesth T.C."/>
            <person name="Visser J."/>
            <person name="Yu J.-H."/>
            <person name="Zhou M."/>
            <person name="Andersen M.R."/>
            <person name="Archer D.B."/>
            <person name="Baker S.E."/>
            <person name="Benoit I."/>
            <person name="Brakhage A.A."/>
            <person name="Braus G.H."/>
            <person name="Fischer R."/>
            <person name="Frisvad J.C."/>
            <person name="Goldman G.H."/>
            <person name="Houbraken J."/>
            <person name="Oakley B."/>
            <person name="Pocsi I."/>
            <person name="Scazzocchio C."/>
            <person name="Seiboth B."/>
            <person name="vanKuyk P.A."/>
            <person name="Wortman J."/>
            <person name="Dyer P.S."/>
            <person name="Grigoriev I.V."/>
        </authorList>
    </citation>
    <scope>NUCLEOTIDE SEQUENCE [LARGE SCALE GENOMIC DNA]</scope>
    <source>
        <strain evidence="8">CBS 101740 / IMI 381727 / IBT 21946</strain>
    </source>
</reference>
<gene>
    <name evidence="7" type="ORF">ASPBRDRAFT_41795</name>
</gene>
<keyword evidence="8" id="KW-1185">Reference proteome</keyword>
<dbReference type="GO" id="GO:0008115">
    <property type="term" value="F:sarcosine oxidase activity"/>
    <property type="evidence" value="ECO:0007669"/>
    <property type="project" value="TreeGrafter"/>
</dbReference>
<keyword evidence="4" id="KW-0274">FAD</keyword>
<dbReference type="Proteomes" id="UP000184499">
    <property type="component" value="Unassembled WGS sequence"/>
</dbReference>
<evidence type="ECO:0000256" key="5">
    <source>
        <dbReference type="ARBA" id="ARBA00023002"/>
    </source>
</evidence>
<organism evidence="7 8">
    <name type="scientific">Aspergillus brasiliensis (strain CBS 101740 / IMI 381727 / IBT 21946)</name>
    <dbReference type="NCBI Taxonomy" id="767769"/>
    <lineage>
        <taxon>Eukaryota</taxon>
        <taxon>Fungi</taxon>
        <taxon>Dikarya</taxon>
        <taxon>Ascomycota</taxon>
        <taxon>Pezizomycotina</taxon>
        <taxon>Eurotiomycetes</taxon>
        <taxon>Eurotiomycetidae</taxon>
        <taxon>Eurotiales</taxon>
        <taxon>Aspergillaceae</taxon>
        <taxon>Aspergillus</taxon>
        <taxon>Aspergillus subgen. Circumdati</taxon>
    </lineage>
</organism>
<evidence type="ECO:0000313" key="7">
    <source>
        <dbReference type="EMBL" id="OJJ74009.1"/>
    </source>
</evidence>
<evidence type="ECO:0000256" key="3">
    <source>
        <dbReference type="ARBA" id="ARBA00022630"/>
    </source>
</evidence>
<dbReference type="InterPro" id="IPR045170">
    <property type="entry name" value="MTOX"/>
</dbReference>
<dbReference type="STRING" id="767769.A0A1L9UR62"/>
<dbReference type="Gene3D" id="3.30.9.10">
    <property type="entry name" value="D-Amino Acid Oxidase, subunit A, domain 2"/>
    <property type="match status" value="1"/>
</dbReference>
<accession>A0A1L9UR62</accession>
<dbReference type="OrthoDB" id="2219495at2759"/>
<evidence type="ECO:0000256" key="4">
    <source>
        <dbReference type="ARBA" id="ARBA00022827"/>
    </source>
</evidence>
<dbReference type="Pfam" id="PF01266">
    <property type="entry name" value="DAO"/>
    <property type="match status" value="1"/>
</dbReference>
<name>A0A1L9UR62_ASPBC</name>
<dbReference type="Gene3D" id="3.50.50.60">
    <property type="entry name" value="FAD/NAD(P)-binding domain"/>
    <property type="match status" value="1"/>
</dbReference>
<dbReference type="RefSeq" id="XP_067481257.1">
    <property type="nucleotide sequence ID" value="XM_067624661.1"/>
</dbReference>
<dbReference type="PANTHER" id="PTHR10961:SF26">
    <property type="entry name" value="L-SACCHAROPINE OXIDASE"/>
    <property type="match status" value="1"/>
</dbReference>
<dbReference type="SUPFAM" id="SSF51905">
    <property type="entry name" value="FAD/NAD(P)-binding domain"/>
    <property type="match status" value="1"/>
</dbReference>
<keyword evidence="3" id="KW-0285">Flavoprotein</keyword>
<evidence type="ECO:0000256" key="2">
    <source>
        <dbReference type="ARBA" id="ARBA00010989"/>
    </source>
</evidence>
<dbReference type="AlphaFoldDB" id="A0A1L9UR62"/>
<dbReference type="GO" id="GO:0050660">
    <property type="term" value="F:flavin adenine dinucleotide binding"/>
    <property type="evidence" value="ECO:0007669"/>
    <property type="project" value="InterPro"/>
</dbReference>
<feature type="domain" description="FAD dependent oxidoreductase" evidence="6">
    <location>
        <begin position="6"/>
        <end position="375"/>
    </location>
</feature>
<dbReference type="InterPro" id="IPR036188">
    <property type="entry name" value="FAD/NAD-bd_sf"/>
</dbReference>
<evidence type="ECO:0000313" key="8">
    <source>
        <dbReference type="Proteomes" id="UP000184499"/>
    </source>
</evidence>